<protein>
    <submittedName>
        <fullName evidence="1">Uncharacterized protein</fullName>
    </submittedName>
</protein>
<organism evidence="1 2">
    <name type="scientific">Armillaria gallica</name>
    <name type="common">Bulbous honey fungus</name>
    <name type="synonym">Armillaria bulbosa</name>
    <dbReference type="NCBI Taxonomy" id="47427"/>
    <lineage>
        <taxon>Eukaryota</taxon>
        <taxon>Fungi</taxon>
        <taxon>Dikarya</taxon>
        <taxon>Basidiomycota</taxon>
        <taxon>Agaricomycotina</taxon>
        <taxon>Agaricomycetes</taxon>
        <taxon>Agaricomycetidae</taxon>
        <taxon>Agaricales</taxon>
        <taxon>Marasmiineae</taxon>
        <taxon>Physalacriaceae</taxon>
        <taxon>Armillaria</taxon>
    </lineage>
</organism>
<evidence type="ECO:0000313" key="2">
    <source>
        <dbReference type="Proteomes" id="UP000217790"/>
    </source>
</evidence>
<keyword evidence="2" id="KW-1185">Reference proteome</keyword>
<name>A0A2H3DJE7_ARMGA</name>
<sequence length="103" mass="11480">MYAIYKIELAKKLQIILPVFSSILQQRATVCQEPPLLCSSMQNESVHSVGAPTTALSTLTRTPMWHAQRSPAPASRSYICVCIVLWRPRDPVQENQNTPASTI</sequence>
<dbReference type="InParanoid" id="A0A2H3DJE7"/>
<dbReference type="Proteomes" id="UP000217790">
    <property type="component" value="Unassembled WGS sequence"/>
</dbReference>
<evidence type="ECO:0000313" key="1">
    <source>
        <dbReference type="EMBL" id="PBK90988.1"/>
    </source>
</evidence>
<dbReference type="AlphaFoldDB" id="A0A2H3DJE7"/>
<dbReference type="EMBL" id="KZ293663">
    <property type="protein sequence ID" value="PBK90988.1"/>
    <property type="molecule type" value="Genomic_DNA"/>
</dbReference>
<accession>A0A2H3DJE7</accession>
<gene>
    <name evidence="1" type="ORF">ARMGADRAFT_284783</name>
</gene>
<reference evidence="2" key="1">
    <citation type="journal article" date="2017" name="Nat. Ecol. Evol.">
        <title>Genome expansion and lineage-specific genetic innovations in the forest pathogenic fungi Armillaria.</title>
        <authorList>
            <person name="Sipos G."/>
            <person name="Prasanna A.N."/>
            <person name="Walter M.C."/>
            <person name="O'Connor E."/>
            <person name="Balint B."/>
            <person name="Krizsan K."/>
            <person name="Kiss B."/>
            <person name="Hess J."/>
            <person name="Varga T."/>
            <person name="Slot J."/>
            <person name="Riley R."/>
            <person name="Boka B."/>
            <person name="Rigling D."/>
            <person name="Barry K."/>
            <person name="Lee J."/>
            <person name="Mihaltcheva S."/>
            <person name="LaButti K."/>
            <person name="Lipzen A."/>
            <person name="Waldron R."/>
            <person name="Moloney N.M."/>
            <person name="Sperisen C."/>
            <person name="Kredics L."/>
            <person name="Vagvoelgyi C."/>
            <person name="Patrignani A."/>
            <person name="Fitzpatrick D."/>
            <person name="Nagy I."/>
            <person name="Doyle S."/>
            <person name="Anderson J.B."/>
            <person name="Grigoriev I.V."/>
            <person name="Gueldener U."/>
            <person name="Muensterkoetter M."/>
            <person name="Nagy L.G."/>
        </authorList>
    </citation>
    <scope>NUCLEOTIDE SEQUENCE [LARGE SCALE GENOMIC DNA]</scope>
    <source>
        <strain evidence="2">Ar21-2</strain>
    </source>
</reference>
<proteinExistence type="predicted"/>